<keyword evidence="9" id="KW-0999">Mitochondrion inner membrane</keyword>
<dbReference type="GO" id="GO:0015297">
    <property type="term" value="F:antiporter activity"/>
    <property type="evidence" value="ECO:0007669"/>
    <property type="project" value="UniProtKB-KW"/>
</dbReference>
<evidence type="ECO:0000256" key="11">
    <source>
        <dbReference type="ARBA" id="ARBA00022989"/>
    </source>
</evidence>
<comment type="catalytic activity">
    <reaction evidence="16">
        <text>3'-AMP(in) + ADP(out) + H(+)(out) = 3'-AMP(out) + ADP(in) + H(+)(in)</text>
        <dbReference type="Rhea" id="RHEA:73679"/>
        <dbReference type="ChEBI" id="CHEBI:15378"/>
        <dbReference type="ChEBI" id="CHEBI:60880"/>
        <dbReference type="ChEBI" id="CHEBI:456216"/>
    </reaction>
</comment>
<feature type="repeat" description="Solcar" evidence="26">
    <location>
        <begin position="287"/>
        <end position="372"/>
    </location>
</feature>
<comment type="catalytic activity">
    <reaction evidence="18">
        <text>AMP(out) + phosphate(in) = AMP(in) + phosphate(out)</text>
        <dbReference type="Rhea" id="RHEA:70259"/>
        <dbReference type="ChEBI" id="CHEBI:43474"/>
        <dbReference type="ChEBI" id="CHEBI:456215"/>
    </reaction>
</comment>
<dbReference type="InterPro" id="IPR002048">
    <property type="entry name" value="EF_hand_dom"/>
</dbReference>
<evidence type="ECO:0000313" key="30">
    <source>
        <dbReference type="Proteomes" id="UP000618051"/>
    </source>
</evidence>
<reference evidence="28" key="1">
    <citation type="submission" date="2020-10" db="EMBL/GenBank/DDBJ databases">
        <title>Feather gene expression reveals the developmental basis of iridescence in African starlings.</title>
        <authorList>
            <person name="Rubenstein D.R."/>
        </authorList>
    </citation>
    <scope>NUCLEOTIDE SEQUENCE</scope>
    <source>
        <strain evidence="28">SS15</strain>
        <tissue evidence="28">Liver</tissue>
    </source>
</reference>
<keyword evidence="12" id="KW-0496">Mitochondrion</keyword>
<feature type="repeat" description="Solcar" evidence="26">
    <location>
        <begin position="193"/>
        <end position="279"/>
    </location>
</feature>
<dbReference type="PROSITE" id="PS50222">
    <property type="entry name" value="EF_HAND_2"/>
    <property type="match status" value="4"/>
</dbReference>
<evidence type="ECO:0000256" key="9">
    <source>
        <dbReference type="ARBA" id="ARBA00022792"/>
    </source>
</evidence>
<feature type="non-terminal residue" evidence="28">
    <location>
        <position position="1"/>
    </location>
</feature>
<dbReference type="SMART" id="SM00054">
    <property type="entry name" value="EFh"/>
    <property type="match status" value="3"/>
</dbReference>
<evidence type="ECO:0000256" key="14">
    <source>
        <dbReference type="ARBA" id="ARBA00036282"/>
    </source>
</evidence>
<dbReference type="EMBL" id="JADDUC020000009">
    <property type="protein sequence ID" value="KAI1236627.1"/>
    <property type="molecule type" value="Genomic_DNA"/>
</dbReference>
<dbReference type="PRINTS" id="PR00928">
    <property type="entry name" value="GRAVESDC"/>
</dbReference>
<dbReference type="PROSITE" id="PS00018">
    <property type="entry name" value="EF_HAND_1"/>
    <property type="match status" value="2"/>
</dbReference>
<dbReference type="SUPFAM" id="SSF103506">
    <property type="entry name" value="Mitochondrial carrier"/>
    <property type="match status" value="1"/>
</dbReference>
<comment type="catalytic activity">
    <reaction evidence="19">
        <text>ADP(out) + phosphate(in) + H(+)(out) = ADP(in) + phosphate(out) + H(+)(in)</text>
        <dbReference type="Rhea" id="RHEA:65844"/>
        <dbReference type="ChEBI" id="CHEBI:15378"/>
        <dbReference type="ChEBI" id="CHEBI:43474"/>
        <dbReference type="ChEBI" id="CHEBI:456216"/>
    </reaction>
</comment>
<evidence type="ECO:0000313" key="28">
    <source>
        <dbReference type="EMBL" id="KAG0131412.1"/>
    </source>
</evidence>
<comment type="catalytic activity">
    <reaction evidence="24">
        <text>Mg(2+)(out) + phosphate(in) + ATP(out) = Mg(2+)(in) + phosphate(out) + ATP(in)</text>
        <dbReference type="Rhea" id="RHEA:65840"/>
        <dbReference type="ChEBI" id="CHEBI:18420"/>
        <dbReference type="ChEBI" id="CHEBI:30616"/>
        <dbReference type="ChEBI" id="CHEBI:43474"/>
    </reaction>
</comment>
<comment type="catalytic activity">
    <reaction evidence="14">
        <text>dAMP(out) + phosphate(in) = dAMP(in) + phosphate(out)</text>
        <dbReference type="Rhea" id="RHEA:73687"/>
        <dbReference type="ChEBI" id="CHEBI:43474"/>
        <dbReference type="ChEBI" id="CHEBI:58245"/>
    </reaction>
</comment>
<keyword evidence="4" id="KW-0813">Transport</keyword>
<sequence length="853" mass="94535">MFQLLRGFLLPAAACDGNRDGDSRYANLFRKLDLNEDGRVDIAELQTGLRAMGIPLGKEAEEKIFKAGDTNQDGQLDFEEFMQYLKEHEKKMKLAFKSLDKNNDGKIEASEVVQSLKILGINISEKQAEKILQSIDADGTMTVDWNEWRDHFMFNPATDIEEIIRYWKHSTVLDIGDSLTVPDEFTEEEKKTGQWWKQLLAGGVAGAVSRTGTAPLDRLKVMMQVHGSKSNKMNIAGGFKQMLKEGGVRSLWRGNGVNVVKIAPETAIKFWAYEQYKKILTRDDGKLGTVERFVSGSLAGATAQTSIYPMEVLKTRLAVGKTGQYSGMFDCAKKILKREGPKAFYKGYIPNILGIIPYAGIDLAVYELLKSTWLEHYASSSANPGVFVLLGCGTISSTCGQLASYPLALIRTRMQAQASVEGAPQLNMVGLFQRIVATEGLRGLYRGIAPNFMKVLPAVSISYVEIMHVLLIGVFKICSFYVYLSWIKPKSLTNCCSAVSEYLKWIYTDHNNKGTEKAWILDPFHTSANSYLKIGWRIQYEAGSNCQPVAELFIPALGTGMLLVLDSSFFLLFRGLHPLCAFSQQTNKQASKNNCLNLPCLLCMLWAIFFKQQSQNGSSSCILAFPLGKRWTLHFKKKRYAAAAGAFLTVAPAWPKLPGTSACGKVNSAERPSAAFPSAKECLVPSTPASELAALAGTGRMYWQISLCAFLIFNGWIRYSKKCVANLFFFAPNLCISFVQQQLEQLPEWPFLLEHSWSPETVLTAELFSASSNVSSPSPLCLQEVCRLRLHSSSAIYCPLLTPVCEEHGCQAQRLSHSLQLSLFLIGSSVSHPNTAISNTASKECISQRALRT</sequence>
<evidence type="ECO:0000256" key="25">
    <source>
        <dbReference type="ARBA" id="ARBA00049234"/>
    </source>
</evidence>
<evidence type="ECO:0000256" key="13">
    <source>
        <dbReference type="ARBA" id="ARBA00023136"/>
    </source>
</evidence>
<dbReference type="InterPro" id="IPR002067">
    <property type="entry name" value="MCP"/>
</dbReference>
<comment type="caution">
    <text evidence="28">The sequence shown here is derived from an EMBL/GenBank/DDBJ whole genome shotgun (WGS) entry which is preliminary data.</text>
</comment>
<evidence type="ECO:0000256" key="1">
    <source>
        <dbReference type="ARBA" id="ARBA00004448"/>
    </source>
</evidence>
<evidence type="ECO:0000256" key="24">
    <source>
        <dbReference type="ARBA" id="ARBA00048971"/>
    </source>
</evidence>
<comment type="subcellular location">
    <subcellularLocation>
        <location evidence="1">Mitochondrion inner membrane</location>
        <topology evidence="1">Multi-pass membrane protein</topology>
    </subcellularLocation>
</comment>
<dbReference type="FunFam" id="1.10.238.10:FF:000028">
    <property type="entry name" value="Putative calcium-binding mitochondrial carrier protein scamc-2"/>
    <property type="match status" value="1"/>
</dbReference>
<comment type="catalytic activity">
    <reaction evidence="22">
        <text>Mg(2+)(in) + ADP(out) + ATP(in) + H(+)(out) = Mg(2+)(out) + ADP(in) + ATP(out) + H(+)(in)</text>
        <dbReference type="Rhea" id="RHEA:73659"/>
        <dbReference type="ChEBI" id="CHEBI:15378"/>
        <dbReference type="ChEBI" id="CHEBI:18420"/>
        <dbReference type="ChEBI" id="CHEBI:30616"/>
        <dbReference type="ChEBI" id="CHEBI:456216"/>
    </reaction>
</comment>
<evidence type="ECO:0000256" key="19">
    <source>
        <dbReference type="ARBA" id="ARBA00047352"/>
    </source>
</evidence>
<dbReference type="Pfam" id="PF13499">
    <property type="entry name" value="EF-hand_7"/>
    <property type="match status" value="2"/>
</dbReference>
<evidence type="ECO:0000259" key="27">
    <source>
        <dbReference type="PROSITE" id="PS50222"/>
    </source>
</evidence>
<dbReference type="InterPro" id="IPR018247">
    <property type="entry name" value="EF_Hand_1_Ca_BS"/>
</dbReference>
<evidence type="ECO:0000256" key="15">
    <source>
        <dbReference type="ARBA" id="ARBA00036289"/>
    </source>
</evidence>
<comment type="catalytic activity">
    <reaction evidence="21">
        <text>dAMP(in) + ADP(out) + H(+)(out) = dAMP(out) + ADP(in) + H(+)(in)</text>
        <dbReference type="Rhea" id="RHEA:73675"/>
        <dbReference type="ChEBI" id="CHEBI:15378"/>
        <dbReference type="ChEBI" id="CHEBI:58245"/>
        <dbReference type="ChEBI" id="CHEBI:456216"/>
    </reaction>
</comment>
<keyword evidence="6 26" id="KW-0812">Transmembrane</keyword>
<dbReference type="InterPro" id="IPR002167">
    <property type="entry name" value="GDC-like"/>
</dbReference>
<comment type="catalytic activity">
    <reaction evidence="25">
        <text>dADP(in) + ADP(out) = dADP(out) + ADP(in)</text>
        <dbReference type="Rhea" id="RHEA:72855"/>
        <dbReference type="ChEBI" id="CHEBI:57667"/>
        <dbReference type="ChEBI" id="CHEBI:456216"/>
    </reaction>
</comment>
<dbReference type="Proteomes" id="UP000618051">
    <property type="component" value="Unassembled WGS sequence"/>
</dbReference>
<evidence type="ECO:0000256" key="8">
    <source>
        <dbReference type="ARBA" id="ARBA00022737"/>
    </source>
</evidence>
<evidence type="ECO:0000256" key="3">
    <source>
        <dbReference type="ARBA" id="ARBA00011245"/>
    </source>
</evidence>
<keyword evidence="7" id="KW-0479">Metal-binding</keyword>
<evidence type="ECO:0000256" key="17">
    <source>
        <dbReference type="ARBA" id="ARBA00036630"/>
    </source>
</evidence>
<dbReference type="OrthoDB" id="270584at2759"/>
<keyword evidence="13 26" id="KW-0472">Membrane</keyword>
<evidence type="ECO:0000256" key="12">
    <source>
        <dbReference type="ARBA" id="ARBA00023128"/>
    </source>
</evidence>
<evidence type="ECO:0000313" key="29">
    <source>
        <dbReference type="EMBL" id="KAI1236627.1"/>
    </source>
</evidence>
<dbReference type="InterPro" id="IPR011992">
    <property type="entry name" value="EF-hand-dom_pair"/>
</dbReference>
<name>A0A835U057_9PASS</name>
<evidence type="ECO:0000256" key="16">
    <source>
        <dbReference type="ARBA" id="ARBA00036310"/>
    </source>
</evidence>
<comment type="catalytic activity">
    <reaction evidence="23">
        <text>dADP(out) + phosphate(in) + H(+)(out) = dADP(in) + phosphate(out) + H(+)(in)</text>
        <dbReference type="Rhea" id="RHEA:73695"/>
        <dbReference type="ChEBI" id="CHEBI:15378"/>
        <dbReference type="ChEBI" id="CHEBI:43474"/>
        <dbReference type="ChEBI" id="CHEBI:57667"/>
    </reaction>
</comment>
<dbReference type="PROSITE" id="PS50920">
    <property type="entry name" value="SOLCAR"/>
    <property type="match status" value="3"/>
</dbReference>
<feature type="domain" description="EF-hand" evidence="27">
    <location>
        <begin position="56"/>
        <end position="86"/>
    </location>
</feature>
<organism evidence="28">
    <name type="scientific">Lamprotornis superbus</name>
    <dbReference type="NCBI Taxonomy" id="245042"/>
    <lineage>
        <taxon>Eukaryota</taxon>
        <taxon>Metazoa</taxon>
        <taxon>Chordata</taxon>
        <taxon>Craniata</taxon>
        <taxon>Vertebrata</taxon>
        <taxon>Euteleostomi</taxon>
        <taxon>Archelosauria</taxon>
        <taxon>Archosauria</taxon>
        <taxon>Dinosauria</taxon>
        <taxon>Saurischia</taxon>
        <taxon>Theropoda</taxon>
        <taxon>Coelurosauria</taxon>
        <taxon>Aves</taxon>
        <taxon>Neognathae</taxon>
        <taxon>Neoaves</taxon>
        <taxon>Telluraves</taxon>
        <taxon>Australaves</taxon>
        <taxon>Passeriformes</taxon>
        <taxon>Sturnidae</taxon>
        <taxon>Lamprotornis</taxon>
    </lineage>
</organism>
<keyword evidence="8" id="KW-0677">Repeat</keyword>
<dbReference type="InterPro" id="IPR023395">
    <property type="entry name" value="MCP_dom_sf"/>
</dbReference>
<comment type="catalytic activity">
    <reaction evidence="17">
        <text>ADP(out) + diphosphate(in) = ADP(in) + diphosphate(out)</text>
        <dbReference type="Rhea" id="RHEA:73671"/>
        <dbReference type="ChEBI" id="CHEBI:33019"/>
        <dbReference type="ChEBI" id="CHEBI:456216"/>
    </reaction>
</comment>
<dbReference type="Pfam" id="PF00153">
    <property type="entry name" value="Mito_carr"/>
    <property type="match status" value="3"/>
</dbReference>
<evidence type="ECO:0000256" key="2">
    <source>
        <dbReference type="ARBA" id="ARBA00006375"/>
    </source>
</evidence>
<comment type="subunit">
    <text evidence="3">Monomer.</text>
</comment>
<dbReference type="PANTHER" id="PTHR24089">
    <property type="entry name" value="SOLUTE CARRIER FAMILY 25"/>
    <property type="match status" value="1"/>
</dbReference>
<comment type="catalytic activity">
    <reaction evidence="20">
        <text>phosphate(in) + ATP(out) + 2 H(+)(out) = phosphate(out) + ATP(in) + 2 H(+)(in)</text>
        <dbReference type="Rhea" id="RHEA:72035"/>
        <dbReference type="ChEBI" id="CHEBI:15378"/>
        <dbReference type="ChEBI" id="CHEBI:30616"/>
        <dbReference type="ChEBI" id="CHEBI:43474"/>
    </reaction>
</comment>
<keyword evidence="10" id="KW-0106">Calcium</keyword>
<evidence type="ECO:0000256" key="20">
    <source>
        <dbReference type="ARBA" id="ARBA00048314"/>
    </source>
</evidence>
<reference evidence="29 30" key="2">
    <citation type="journal article" date="2021" name="J. Hered.">
        <title>Feather Gene Expression Elucidates the Developmental Basis of Plumage Iridescence in African Starlings.</title>
        <authorList>
            <person name="Rubenstein D.R."/>
            <person name="Corvelo A."/>
            <person name="MacManes M.D."/>
            <person name="Maia R."/>
            <person name="Narzisi G."/>
            <person name="Rousaki A."/>
            <person name="Vandenabeele P."/>
            <person name="Shawkey M.D."/>
            <person name="Solomon J."/>
        </authorList>
    </citation>
    <scope>NUCLEOTIDE SEQUENCE [LARGE SCALE GENOMIC DNA]</scope>
    <source>
        <strain evidence="29">SS15</strain>
    </source>
</reference>
<feature type="domain" description="EF-hand" evidence="27">
    <location>
        <begin position="20"/>
        <end position="55"/>
    </location>
</feature>
<protein>
    <submittedName>
        <fullName evidence="28">Calcium-binding mitochondrial carrier protein SCaMC-1</fullName>
    </submittedName>
</protein>
<reference evidence="29" key="3">
    <citation type="submission" date="2022-01" db="EMBL/GenBank/DDBJ databases">
        <authorList>
            <person name="Rubenstein D.R."/>
        </authorList>
    </citation>
    <scope>NUCLEOTIDE SEQUENCE</scope>
    <source>
        <strain evidence="29">SS15</strain>
        <tissue evidence="29">Liver</tissue>
    </source>
</reference>
<feature type="domain" description="EF-hand" evidence="27">
    <location>
        <begin position="123"/>
        <end position="158"/>
    </location>
</feature>
<gene>
    <name evidence="29" type="ORF">IHE44_0014880</name>
    <name evidence="28" type="ORF">IHE44_013937</name>
</gene>
<feature type="domain" description="EF-hand" evidence="27">
    <location>
        <begin position="87"/>
        <end position="122"/>
    </location>
</feature>
<dbReference type="AlphaFoldDB" id="A0A835U057"/>
<evidence type="ECO:0000256" key="18">
    <source>
        <dbReference type="ARBA" id="ARBA00036908"/>
    </source>
</evidence>
<evidence type="ECO:0000256" key="7">
    <source>
        <dbReference type="ARBA" id="ARBA00022723"/>
    </source>
</evidence>
<dbReference type="SUPFAM" id="SSF47473">
    <property type="entry name" value="EF-hand"/>
    <property type="match status" value="1"/>
</dbReference>
<dbReference type="Gene3D" id="1.50.40.10">
    <property type="entry name" value="Mitochondrial carrier domain"/>
    <property type="match status" value="1"/>
</dbReference>
<evidence type="ECO:0000256" key="5">
    <source>
        <dbReference type="ARBA" id="ARBA00022449"/>
    </source>
</evidence>
<dbReference type="EMBL" id="JADDUC010000009">
    <property type="protein sequence ID" value="KAG0131412.1"/>
    <property type="molecule type" value="Genomic_DNA"/>
</dbReference>
<proteinExistence type="inferred from homology"/>
<dbReference type="FunFam" id="1.10.238.10:FF:000168">
    <property type="entry name" value="Solute carrier family 25 member 24"/>
    <property type="match status" value="1"/>
</dbReference>
<evidence type="ECO:0000256" key="26">
    <source>
        <dbReference type="PROSITE-ProRule" id="PRU00282"/>
    </source>
</evidence>
<dbReference type="Gene3D" id="1.10.238.10">
    <property type="entry name" value="EF-hand"/>
    <property type="match status" value="2"/>
</dbReference>
<evidence type="ECO:0000256" key="23">
    <source>
        <dbReference type="ARBA" id="ARBA00048844"/>
    </source>
</evidence>
<keyword evidence="30" id="KW-1185">Reference proteome</keyword>
<dbReference type="InterPro" id="IPR018108">
    <property type="entry name" value="MCP_transmembrane"/>
</dbReference>
<keyword evidence="11" id="KW-1133">Transmembrane helix</keyword>
<evidence type="ECO:0000256" key="10">
    <source>
        <dbReference type="ARBA" id="ARBA00022837"/>
    </source>
</evidence>
<comment type="similarity">
    <text evidence="2">Belongs to the mitochondrial carrier (TC 2.A.29) family.</text>
</comment>
<keyword evidence="5" id="KW-0050">Antiport</keyword>
<evidence type="ECO:0000256" key="6">
    <source>
        <dbReference type="ARBA" id="ARBA00022692"/>
    </source>
</evidence>
<feature type="repeat" description="Solcar" evidence="26">
    <location>
        <begin position="384"/>
        <end position="472"/>
    </location>
</feature>
<dbReference type="PRINTS" id="PR00926">
    <property type="entry name" value="MITOCARRIER"/>
</dbReference>
<dbReference type="GO" id="GO:0005743">
    <property type="term" value="C:mitochondrial inner membrane"/>
    <property type="evidence" value="ECO:0007669"/>
    <property type="project" value="UniProtKB-SubCell"/>
</dbReference>
<accession>A0A835U057</accession>
<dbReference type="FunFam" id="1.50.40.10:FF:000003">
    <property type="entry name" value="Putative calcium-binding mitochondrial carrier protein scamc-2"/>
    <property type="match status" value="1"/>
</dbReference>
<comment type="catalytic activity">
    <reaction evidence="15">
        <text>3'-AMP(out) + phosphate(in) = 3'-AMP(in) + phosphate(out)</text>
        <dbReference type="Rhea" id="RHEA:73691"/>
        <dbReference type="ChEBI" id="CHEBI:43474"/>
        <dbReference type="ChEBI" id="CHEBI:60880"/>
    </reaction>
</comment>
<evidence type="ECO:0000256" key="21">
    <source>
        <dbReference type="ARBA" id="ARBA00048433"/>
    </source>
</evidence>
<evidence type="ECO:0000256" key="4">
    <source>
        <dbReference type="ARBA" id="ARBA00022448"/>
    </source>
</evidence>
<dbReference type="GO" id="GO:0005509">
    <property type="term" value="F:calcium ion binding"/>
    <property type="evidence" value="ECO:0007669"/>
    <property type="project" value="InterPro"/>
</dbReference>
<evidence type="ECO:0000256" key="22">
    <source>
        <dbReference type="ARBA" id="ARBA00048804"/>
    </source>
</evidence>